<dbReference type="InterPro" id="IPR002220">
    <property type="entry name" value="DapA-like"/>
</dbReference>
<dbReference type="Pfam" id="PF00701">
    <property type="entry name" value="DHDPS"/>
    <property type="match status" value="1"/>
</dbReference>
<dbReference type="PIRSF" id="PIRSF001365">
    <property type="entry name" value="DHDPS"/>
    <property type="match status" value="1"/>
</dbReference>
<evidence type="ECO:0000256" key="4">
    <source>
        <dbReference type="PIRSR" id="PIRSR001365-2"/>
    </source>
</evidence>
<dbReference type="CDD" id="cd00408">
    <property type="entry name" value="DHDPS-like"/>
    <property type="match status" value="1"/>
</dbReference>
<dbReference type="EMBL" id="FNTL01000005">
    <property type="protein sequence ID" value="SEE90535.1"/>
    <property type="molecule type" value="Genomic_DNA"/>
</dbReference>
<dbReference type="GO" id="GO:0005829">
    <property type="term" value="C:cytosol"/>
    <property type="evidence" value="ECO:0007669"/>
    <property type="project" value="TreeGrafter"/>
</dbReference>
<evidence type="ECO:0000256" key="1">
    <source>
        <dbReference type="ARBA" id="ARBA00007592"/>
    </source>
</evidence>
<proteinExistence type="inferred from homology"/>
<dbReference type="PANTHER" id="PTHR12128">
    <property type="entry name" value="DIHYDRODIPICOLINATE SYNTHASE"/>
    <property type="match status" value="1"/>
</dbReference>
<evidence type="ECO:0000313" key="5">
    <source>
        <dbReference type="EMBL" id="SEE90535.1"/>
    </source>
</evidence>
<dbReference type="SUPFAM" id="SSF51569">
    <property type="entry name" value="Aldolase"/>
    <property type="match status" value="1"/>
</dbReference>
<comment type="similarity">
    <text evidence="1 3">Belongs to the DapA family.</text>
</comment>
<dbReference type="Proteomes" id="UP000183407">
    <property type="component" value="Unassembled WGS sequence"/>
</dbReference>
<organism evidence="5 6">
    <name type="scientific">Rhodococcus jostii</name>
    <dbReference type="NCBI Taxonomy" id="132919"/>
    <lineage>
        <taxon>Bacteria</taxon>
        <taxon>Bacillati</taxon>
        <taxon>Actinomycetota</taxon>
        <taxon>Actinomycetes</taxon>
        <taxon>Mycobacteriales</taxon>
        <taxon>Nocardiaceae</taxon>
        <taxon>Rhodococcus</taxon>
    </lineage>
</organism>
<gene>
    <name evidence="5" type="ORF">SAMN04490220_9130</name>
</gene>
<evidence type="ECO:0000256" key="3">
    <source>
        <dbReference type="PIRNR" id="PIRNR001365"/>
    </source>
</evidence>
<dbReference type="Gene3D" id="3.20.20.70">
    <property type="entry name" value="Aldolase class I"/>
    <property type="match status" value="1"/>
</dbReference>
<keyword evidence="2 3" id="KW-0456">Lyase</keyword>
<dbReference type="GO" id="GO:0008840">
    <property type="term" value="F:4-hydroxy-tetrahydrodipicolinate synthase activity"/>
    <property type="evidence" value="ECO:0007669"/>
    <property type="project" value="TreeGrafter"/>
</dbReference>
<dbReference type="SMART" id="SM01130">
    <property type="entry name" value="DHDPS"/>
    <property type="match status" value="1"/>
</dbReference>
<dbReference type="InterPro" id="IPR013785">
    <property type="entry name" value="Aldolase_TIM"/>
</dbReference>
<evidence type="ECO:0000256" key="2">
    <source>
        <dbReference type="ARBA" id="ARBA00023239"/>
    </source>
</evidence>
<protein>
    <submittedName>
        <fullName evidence="5">4-hydroxy-tetrahydrodipicolinate synthase</fullName>
    </submittedName>
</protein>
<feature type="binding site" evidence="4">
    <location>
        <position position="207"/>
    </location>
    <ligand>
        <name>pyruvate</name>
        <dbReference type="ChEBI" id="CHEBI:15361"/>
    </ligand>
</feature>
<evidence type="ECO:0000313" key="6">
    <source>
        <dbReference type="Proteomes" id="UP000183407"/>
    </source>
</evidence>
<dbReference type="PRINTS" id="PR00146">
    <property type="entry name" value="DHPICSNTHASE"/>
</dbReference>
<dbReference type="RefSeq" id="WP_073364200.1">
    <property type="nucleotide sequence ID" value="NZ_FNTL01000005.1"/>
</dbReference>
<dbReference type="AlphaFoldDB" id="A0A1H5MMB4"/>
<dbReference type="OrthoDB" id="9778880at2"/>
<sequence length="304" mass="31733">MRESLEHGVWGVVATPFIGSTQDVDTDSLANLVEHYGTVGAVGLTVLGVFGEAAALSTDERALVLETVTEASDLPLVVGVTALATRPVVEEIRAAQSVAGDRIRAFMVQANSADPDVVTDHLQAVHRVTGARIVLQDYPAASGVTIGAASVAAVVRRCEFVTAVKAEAPPTSVAIAELTAAVDVSVFGGLGGQGLLDELASGAAGAMTGFSYPEALVACVRAWRRGGYEDARDVLQPFLPLVNFEQQAKIALAVRKELLLQRGLIRDSAVRAPAAGFPDALRDSLRRHLSEASRACEALTAGRI</sequence>
<name>A0A1H5MMB4_RHOJO</name>
<dbReference type="PANTHER" id="PTHR12128:SF66">
    <property type="entry name" value="4-HYDROXY-2-OXOGLUTARATE ALDOLASE, MITOCHONDRIAL"/>
    <property type="match status" value="1"/>
</dbReference>
<accession>A0A1H5MMB4</accession>
<reference evidence="6" key="1">
    <citation type="submission" date="2016-10" db="EMBL/GenBank/DDBJ databases">
        <authorList>
            <person name="Varghese N."/>
        </authorList>
    </citation>
    <scope>NUCLEOTIDE SEQUENCE [LARGE SCALE GENOMIC DNA]</scope>
    <source>
        <strain evidence="6">DSM 44719</strain>
    </source>
</reference>